<accession>A0ABS6MCM4</accession>
<dbReference type="EMBL" id="JAHQZT010000015">
    <property type="protein sequence ID" value="MBV0934043.1"/>
    <property type="molecule type" value="Genomic_DNA"/>
</dbReference>
<gene>
    <name evidence="1" type="ORF">KTN04_11900</name>
</gene>
<keyword evidence="2" id="KW-1185">Reference proteome</keyword>
<protein>
    <recommendedName>
        <fullName evidence="3">DUF86 domain-containing protein</fullName>
    </recommendedName>
</protein>
<reference evidence="1 2" key="1">
    <citation type="submission" date="2021-06" db="EMBL/GenBank/DDBJ databases">
        <title>Bacterium isolated from marine sediment.</title>
        <authorList>
            <person name="Zhu K.-L."/>
            <person name="Du Z.-J."/>
            <person name="Liang Q.-Y."/>
        </authorList>
    </citation>
    <scope>NUCLEOTIDE SEQUENCE [LARGE SCALE GENOMIC DNA]</scope>
    <source>
        <strain evidence="1 2">A346</strain>
    </source>
</reference>
<dbReference type="RefSeq" id="WP_217335452.1">
    <property type="nucleotide sequence ID" value="NZ_JAHQZT010000015.1"/>
</dbReference>
<evidence type="ECO:0000313" key="2">
    <source>
        <dbReference type="Proteomes" id="UP000755551"/>
    </source>
</evidence>
<evidence type="ECO:0008006" key="3">
    <source>
        <dbReference type="Google" id="ProtNLM"/>
    </source>
</evidence>
<comment type="caution">
    <text evidence="1">The sequence shown here is derived from an EMBL/GenBank/DDBJ whole genome shotgun (WGS) entry which is preliminary data.</text>
</comment>
<sequence length="181" mass="20979">MVDLLQNEKRYLSQLLEAVQRCSYFLHESSSKLEWPLSGDSLWQRRKDAELFETLAAINERFAKLQDTLASTMRHCALLMSENTDNFLKVLVYFEKRGVVPSVELWQQGRMARNMAAHDYETDYSLIAEHFNVLSELTPMLLVTAGHLVEICNNELKLSAEPGDFNDEFATLLRDIECWEK</sequence>
<name>A0ABS6MCM4_9GAMM</name>
<evidence type="ECO:0000313" key="1">
    <source>
        <dbReference type="EMBL" id="MBV0934043.1"/>
    </source>
</evidence>
<dbReference type="Proteomes" id="UP000755551">
    <property type="component" value="Unassembled WGS sequence"/>
</dbReference>
<proteinExistence type="predicted"/>
<organism evidence="1 2">
    <name type="scientific">Marinobacterium weihaiense</name>
    <dbReference type="NCBI Taxonomy" id="2851016"/>
    <lineage>
        <taxon>Bacteria</taxon>
        <taxon>Pseudomonadati</taxon>
        <taxon>Pseudomonadota</taxon>
        <taxon>Gammaproteobacteria</taxon>
        <taxon>Oceanospirillales</taxon>
        <taxon>Oceanospirillaceae</taxon>
        <taxon>Marinobacterium</taxon>
    </lineage>
</organism>